<name>A0ABD2J3Y6_9BILA</name>
<comment type="caution">
    <text evidence="1">The sequence shown here is derived from an EMBL/GenBank/DDBJ whole genome shotgun (WGS) entry which is preliminary data.</text>
</comment>
<gene>
    <name evidence="1" type="ORF">niasHT_038885</name>
</gene>
<dbReference type="EMBL" id="JBICBT010001160">
    <property type="protein sequence ID" value="KAL3080448.1"/>
    <property type="molecule type" value="Genomic_DNA"/>
</dbReference>
<proteinExistence type="predicted"/>
<protein>
    <submittedName>
        <fullName evidence="1">Uncharacterized protein</fullName>
    </submittedName>
</protein>
<organism evidence="1 2">
    <name type="scientific">Heterodera trifolii</name>
    <dbReference type="NCBI Taxonomy" id="157864"/>
    <lineage>
        <taxon>Eukaryota</taxon>
        <taxon>Metazoa</taxon>
        <taxon>Ecdysozoa</taxon>
        <taxon>Nematoda</taxon>
        <taxon>Chromadorea</taxon>
        <taxon>Rhabditida</taxon>
        <taxon>Tylenchina</taxon>
        <taxon>Tylenchomorpha</taxon>
        <taxon>Tylenchoidea</taxon>
        <taxon>Heteroderidae</taxon>
        <taxon>Heteroderinae</taxon>
        <taxon>Heterodera</taxon>
    </lineage>
</organism>
<keyword evidence="2" id="KW-1185">Reference proteome</keyword>
<dbReference type="Proteomes" id="UP001620626">
    <property type="component" value="Unassembled WGS sequence"/>
</dbReference>
<dbReference type="AlphaFoldDB" id="A0ABD2J3Y6"/>
<reference evidence="1 2" key="1">
    <citation type="submission" date="2024-10" db="EMBL/GenBank/DDBJ databases">
        <authorList>
            <person name="Kim D."/>
        </authorList>
    </citation>
    <scope>NUCLEOTIDE SEQUENCE [LARGE SCALE GENOMIC DNA]</scope>
    <source>
        <strain evidence="1">BH-2024</strain>
    </source>
</reference>
<accession>A0ABD2J3Y6</accession>
<evidence type="ECO:0000313" key="2">
    <source>
        <dbReference type="Proteomes" id="UP001620626"/>
    </source>
</evidence>
<evidence type="ECO:0000313" key="1">
    <source>
        <dbReference type="EMBL" id="KAL3080448.1"/>
    </source>
</evidence>
<sequence length="82" mass="9655">MKRPSNESVCNTERKKIKWSPPEKICFHHYWTGKVSFAQYWHGGYLPPDSTFANCELNKKVPCAEEKRIDEVVKEEESTGWH</sequence>